<feature type="transmembrane region" description="Helical" evidence="2">
    <location>
        <begin position="370"/>
        <end position="386"/>
    </location>
</feature>
<dbReference type="RefSeq" id="WP_267614753.1">
    <property type="nucleotide sequence ID" value="NZ_JAOVZQ010000001.1"/>
</dbReference>
<dbReference type="Proteomes" id="UP001081283">
    <property type="component" value="Unassembled WGS sequence"/>
</dbReference>
<evidence type="ECO:0000256" key="2">
    <source>
        <dbReference type="SAM" id="Phobius"/>
    </source>
</evidence>
<feature type="transmembrane region" description="Helical" evidence="2">
    <location>
        <begin position="493"/>
        <end position="514"/>
    </location>
</feature>
<feature type="transmembrane region" description="Helical" evidence="2">
    <location>
        <begin position="21"/>
        <end position="39"/>
    </location>
</feature>
<keyword evidence="1" id="KW-0813">Transport</keyword>
<evidence type="ECO:0000256" key="1">
    <source>
        <dbReference type="RuleBase" id="RU369079"/>
    </source>
</evidence>
<dbReference type="PANTHER" id="PTHR43849:SF2">
    <property type="entry name" value="BLL3936 PROTEIN"/>
    <property type="match status" value="1"/>
</dbReference>
<keyword evidence="1" id="KW-0997">Cell inner membrane</keyword>
<feature type="transmembrane region" description="Helical" evidence="2">
    <location>
        <begin position="559"/>
        <end position="581"/>
    </location>
</feature>
<comment type="function">
    <text evidence="1">Part of the tripartite ATP-independent periplasmic (TRAP) transport system.</text>
</comment>
<feature type="transmembrane region" description="Helical" evidence="2">
    <location>
        <begin position="437"/>
        <end position="462"/>
    </location>
</feature>
<reference evidence="4" key="1">
    <citation type="submission" date="2022-10" db="EMBL/GenBank/DDBJ databases">
        <title>Hoeflea sp. J2-29, isolated from marine algae.</title>
        <authorList>
            <person name="Kristyanto S."/>
            <person name="Kim J.M."/>
            <person name="Jeon C.O."/>
        </authorList>
    </citation>
    <scope>NUCLEOTIDE SEQUENCE</scope>
    <source>
        <strain evidence="4">J2-29</strain>
    </source>
</reference>
<keyword evidence="5" id="KW-1185">Reference proteome</keyword>
<name>A0ABT3YM53_9HYPH</name>
<keyword evidence="2" id="KW-0472">Membrane</keyword>
<feature type="transmembrane region" description="Helical" evidence="2">
    <location>
        <begin position="105"/>
        <end position="125"/>
    </location>
</feature>
<feature type="transmembrane region" description="Helical" evidence="2">
    <location>
        <begin position="303"/>
        <end position="324"/>
    </location>
</feature>
<sequence length="642" mass="67423">MIRLFFDTGARRTPDGAVGHLVKAFAAGTAVWTVYAAAFSRADSLTLIMTFLSLMLVLTFVMTGATANSARDRIPFFDWALALASGLTGIYFVSQADIIAQRITLLDPLSTYDVVFASLILALTIEAMRRTVGVGLTLIVLIFLAYNLFGDQLGGVLGHGLITYEHFLDITIFTTDGLFGVPLRVAATYAFLFVFFGTTLAKAGGSAFFFNIASYLTGRSPGGPAKIAVISSGLYGTISGSPTSDVVTTGAITIPMMKRMGYKATFAGAVEVAASTGGSLLPPVMGAAAFIMAEYTGIDYIDIAFAALIPALLYYVPIYLQVHLRAKRENLAPVDRSLIPTLGVTLREGGLFVVPLIAITWALVEGYTPTYAAVYGVIAVFIVSLFRKSTRLGPRAIYDILAETSLRTVPVAGACAAAGLVIGGITMTGLASKFSTLVFLLSGADLFSSLVIAATLTTLLGMGMPTPSAYILAAVLISPVMRALGVEDLPGHLFLLYFAVMSALTPPVAVAAYAASAIADANPLRIAAQSVKIAIGAFLIPFCFVYNQGLLMQGSLWEIVFTTASAVCGLLMIAVAAEGYWNAPLPWFVRLIFAASGLLFLAAGYFTVALALTALAAGTILLRIQGNVGQVRTKSEAGNSSG</sequence>
<feature type="transmembrane region" description="Helical" evidence="2">
    <location>
        <begin position="345"/>
        <end position="364"/>
    </location>
</feature>
<dbReference type="EMBL" id="JAOVZQ010000001">
    <property type="protein sequence ID" value="MCY0096918.1"/>
    <property type="molecule type" value="Genomic_DNA"/>
</dbReference>
<comment type="caution">
    <text evidence="4">The sequence shown here is derived from an EMBL/GenBank/DDBJ whole genome shotgun (WGS) entry which is preliminary data.</text>
</comment>
<gene>
    <name evidence="4" type="ORF">OEG82_23330</name>
</gene>
<feature type="transmembrane region" description="Helical" evidence="2">
    <location>
        <begin position="526"/>
        <end position="547"/>
    </location>
</feature>
<protein>
    <submittedName>
        <fullName evidence="4">TRAP transporter fused permease subunit</fullName>
    </submittedName>
</protein>
<keyword evidence="2" id="KW-0812">Transmembrane</keyword>
<feature type="transmembrane region" description="Helical" evidence="2">
    <location>
        <begin position="587"/>
        <end position="615"/>
    </location>
</feature>
<evidence type="ECO:0000313" key="5">
    <source>
        <dbReference type="Proteomes" id="UP001081283"/>
    </source>
</evidence>
<evidence type="ECO:0000313" key="4">
    <source>
        <dbReference type="EMBL" id="MCY0096918.1"/>
    </source>
</evidence>
<keyword evidence="2" id="KW-1133">Transmembrane helix</keyword>
<dbReference type="PANTHER" id="PTHR43849">
    <property type="entry name" value="BLL3936 PROTEIN"/>
    <property type="match status" value="1"/>
</dbReference>
<accession>A0ABT3YM53</accession>
<comment type="subcellular location">
    <subcellularLocation>
        <location evidence="1">Cell inner membrane</location>
        <topology evidence="1">Multi-pass membrane protein</topology>
    </subcellularLocation>
</comment>
<feature type="transmembrane region" description="Helical" evidence="2">
    <location>
        <begin position="76"/>
        <end position="93"/>
    </location>
</feature>
<feature type="transmembrane region" description="Helical" evidence="2">
    <location>
        <begin position="45"/>
        <end position="64"/>
    </location>
</feature>
<dbReference type="NCBIfam" id="TIGR02123">
    <property type="entry name" value="TRAP_fused"/>
    <property type="match status" value="1"/>
</dbReference>
<organism evidence="4 5">
    <name type="scientific">Hoeflea ulvae</name>
    <dbReference type="NCBI Taxonomy" id="2983764"/>
    <lineage>
        <taxon>Bacteria</taxon>
        <taxon>Pseudomonadati</taxon>
        <taxon>Pseudomonadota</taxon>
        <taxon>Alphaproteobacteria</taxon>
        <taxon>Hyphomicrobiales</taxon>
        <taxon>Rhizobiaceae</taxon>
        <taxon>Hoeflea</taxon>
    </lineage>
</organism>
<feature type="domain" description="TRAP C4-dicarboxylate transport system permease DctM subunit" evidence="3">
    <location>
        <begin position="120"/>
        <end position="556"/>
    </location>
</feature>
<feature type="transmembrane region" description="Helical" evidence="2">
    <location>
        <begin position="186"/>
        <end position="210"/>
    </location>
</feature>
<feature type="transmembrane region" description="Helical" evidence="2">
    <location>
        <begin position="132"/>
        <end position="149"/>
    </location>
</feature>
<proteinExistence type="predicted"/>
<dbReference type="Pfam" id="PF06808">
    <property type="entry name" value="DctM"/>
    <property type="match status" value="1"/>
</dbReference>
<dbReference type="InterPro" id="IPR011853">
    <property type="entry name" value="TRAP_DctM-Dct_fused"/>
</dbReference>
<evidence type="ECO:0000259" key="3">
    <source>
        <dbReference type="Pfam" id="PF06808"/>
    </source>
</evidence>
<dbReference type="InterPro" id="IPR010656">
    <property type="entry name" value="DctM"/>
</dbReference>
<feature type="transmembrane region" description="Helical" evidence="2">
    <location>
        <begin position="266"/>
        <end position="291"/>
    </location>
</feature>
<keyword evidence="1" id="KW-1003">Cell membrane</keyword>